<keyword evidence="14" id="KW-0234">DNA repair</keyword>
<evidence type="ECO:0000256" key="7">
    <source>
        <dbReference type="ARBA" id="ARBA00016240"/>
    </source>
</evidence>
<evidence type="ECO:0000313" key="24">
    <source>
        <dbReference type="Proteomes" id="UP000249061"/>
    </source>
</evidence>
<dbReference type="PROSITE" id="PS51066">
    <property type="entry name" value="ZF_FPG_2"/>
    <property type="match status" value="1"/>
</dbReference>
<comment type="caution">
    <text evidence="23">The sequence shown here is derived from an EMBL/GenBank/DDBJ whole genome shotgun (WGS) entry which is preliminary data.</text>
</comment>
<dbReference type="SUPFAM" id="SSF46946">
    <property type="entry name" value="S13-like H2TH domain"/>
    <property type="match status" value="1"/>
</dbReference>
<dbReference type="EC" id="4.2.99.18" evidence="6"/>
<dbReference type="PROSITE" id="PS51068">
    <property type="entry name" value="FPG_CAT"/>
    <property type="match status" value="1"/>
</dbReference>
<dbReference type="NCBIfam" id="TIGR00577">
    <property type="entry name" value="fpg"/>
    <property type="match status" value="1"/>
</dbReference>
<dbReference type="PROSITE" id="PS01242">
    <property type="entry name" value="ZF_FPG_1"/>
    <property type="match status" value="1"/>
</dbReference>
<evidence type="ECO:0000256" key="15">
    <source>
        <dbReference type="ARBA" id="ARBA00023239"/>
    </source>
</evidence>
<evidence type="ECO:0000256" key="17">
    <source>
        <dbReference type="ARBA" id="ARBA00023295"/>
    </source>
</evidence>
<keyword evidence="9" id="KW-0227">DNA damage</keyword>
<dbReference type="Gene3D" id="3.20.190.10">
    <property type="entry name" value="MutM-like, N-terminal"/>
    <property type="match status" value="1"/>
</dbReference>
<dbReference type="InterPro" id="IPR000214">
    <property type="entry name" value="Znf_DNA_glyclase/AP_lyase"/>
</dbReference>
<dbReference type="GO" id="GO:0034039">
    <property type="term" value="F:8-oxo-7,8-dihydroguanine DNA N-glycosylase activity"/>
    <property type="evidence" value="ECO:0007669"/>
    <property type="project" value="TreeGrafter"/>
</dbReference>
<evidence type="ECO:0000256" key="3">
    <source>
        <dbReference type="ARBA" id="ARBA00009409"/>
    </source>
</evidence>
<dbReference type="InterPro" id="IPR035937">
    <property type="entry name" value="FPG_N"/>
</dbReference>
<evidence type="ECO:0000256" key="14">
    <source>
        <dbReference type="ARBA" id="ARBA00023204"/>
    </source>
</evidence>
<dbReference type="InterPro" id="IPR020629">
    <property type="entry name" value="FPG_Glyclase"/>
</dbReference>
<keyword evidence="10 20" id="KW-0863">Zinc-finger</keyword>
<evidence type="ECO:0000256" key="2">
    <source>
        <dbReference type="ARBA" id="ARBA00001947"/>
    </source>
</evidence>
<dbReference type="EC" id="3.2.2.23" evidence="5"/>
<accession>A0A2W5TCH5</accession>
<comment type="similarity">
    <text evidence="3">Belongs to the FPG family.</text>
</comment>
<keyword evidence="13" id="KW-0238">DNA-binding</keyword>
<dbReference type="SMART" id="SM00898">
    <property type="entry name" value="Fapy_DNA_glyco"/>
    <property type="match status" value="1"/>
</dbReference>
<dbReference type="InterPro" id="IPR015886">
    <property type="entry name" value="H2TH_FPG"/>
</dbReference>
<evidence type="ECO:0000256" key="4">
    <source>
        <dbReference type="ARBA" id="ARBA00011245"/>
    </source>
</evidence>
<dbReference type="GO" id="GO:0008270">
    <property type="term" value="F:zinc ion binding"/>
    <property type="evidence" value="ECO:0007669"/>
    <property type="project" value="UniProtKB-KW"/>
</dbReference>
<comment type="cofactor">
    <cofactor evidence="2">
        <name>Zn(2+)</name>
        <dbReference type="ChEBI" id="CHEBI:29105"/>
    </cofactor>
</comment>
<comment type="catalytic activity">
    <reaction evidence="1">
        <text>Hydrolysis of DNA containing ring-opened 7-methylguanine residues, releasing 2,6-diamino-4-hydroxy-5-(N-methyl)formamidopyrimidine.</text>
        <dbReference type="EC" id="3.2.2.23"/>
    </reaction>
</comment>
<feature type="domain" description="FPG-type" evidence="21">
    <location>
        <begin position="235"/>
        <end position="269"/>
    </location>
</feature>
<dbReference type="SMART" id="SM01232">
    <property type="entry name" value="H2TH"/>
    <property type="match status" value="1"/>
</dbReference>
<evidence type="ECO:0000256" key="8">
    <source>
        <dbReference type="ARBA" id="ARBA00022723"/>
    </source>
</evidence>
<keyword evidence="8" id="KW-0479">Metal-binding</keyword>
<dbReference type="FunFam" id="1.10.8.50:FF:000003">
    <property type="entry name" value="Formamidopyrimidine-DNA glycosylase"/>
    <property type="match status" value="1"/>
</dbReference>
<dbReference type="Pfam" id="PF06827">
    <property type="entry name" value="zf-FPG_IleRS"/>
    <property type="match status" value="1"/>
</dbReference>
<evidence type="ECO:0000256" key="1">
    <source>
        <dbReference type="ARBA" id="ARBA00001668"/>
    </source>
</evidence>
<dbReference type="GO" id="GO:0006284">
    <property type="term" value="P:base-excision repair"/>
    <property type="evidence" value="ECO:0007669"/>
    <property type="project" value="InterPro"/>
</dbReference>
<dbReference type="GO" id="GO:0003684">
    <property type="term" value="F:damaged DNA binding"/>
    <property type="evidence" value="ECO:0007669"/>
    <property type="project" value="InterPro"/>
</dbReference>
<evidence type="ECO:0000256" key="16">
    <source>
        <dbReference type="ARBA" id="ARBA00023268"/>
    </source>
</evidence>
<comment type="catalytic activity">
    <reaction evidence="19">
        <text>2'-deoxyribonucleotide-(2'-deoxyribose 5'-phosphate)-2'-deoxyribonucleotide-DNA = a 3'-end 2'-deoxyribonucleotide-(2,3-dehydro-2,3-deoxyribose 5'-phosphate)-DNA + a 5'-end 5'-phospho-2'-deoxyribonucleoside-DNA + H(+)</text>
        <dbReference type="Rhea" id="RHEA:66592"/>
        <dbReference type="Rhea" id="RHEA-COMP:13180"/>
        <dbReference type="Rhea" id="RHEA-COMP:16897"/>
        <dbReference type="Rhea" id="RHEA-COMP:17067"/>
        <dbReference type="ChEBI" id="CHEBI:15378"/>
        <dbReference type="ChEBI" id="CHEBI:136412"/>
        <dbReference type="ChEBI" id="CHEBI:157695"/>
        <dbReference type="ChEBI" id="CHEBI:167181"/>
        <dbReference type="EC" id="4.2.99.18"/>
    </reaction>
</comment>
<dbReference type="NCBIfam" id="NF002211">
    <property type="entry name" value="PRK01103.1"/>
    <property type="match status" value="1"/>
</dbReference>
<evidence type="ECO:0000256" key="20">
    <source>
        <dbReference type="PROSITE-ProRule" id="PRU00391"/>
    </source>
</evidence>
<gene>
    <name evidence="23" type="ORF">DI536_22930</name>
</gene>
<evidence type="ECO:0000256" key="6">
    <source>
        <dbReference type="ARBA" id="ARBA00012720"/>
    </source>
</evidence>
<name>A0A2W5TCH5_9BACT</name>
<dbReference type="CDD" id="cd08966">
    <property type="entry name" value="EcFpg-like_N"/>
    <property type="match status" value="1"/>
</dbReference>
<dbReference type="GO" id="GO:0140078">
    <property type="term" value="F:class I DNA-(apurinic or apyrimidinic site) endonuclease activity"/>
    <property type="evidence" value="ECO:0007669"/>
    <property type="project" value="UniProtKB-EC"/>
</dbReference>
<reference evidence="23 24" key="1">
    <citation type="submission" date="2017-08" db="EMBL/GenBank/DDBJ databases">
        <title>Infants hospitalized years apart are colonized by the same room-sourced microbial strains.</title>
        <authorList>
            <person name="Brooks B."/>
            <person name="Olm M.R."/>
            <person name="Firek B.A."/>
            <person name="Baker R."/>
            <person name="Thomas B.C."/>
            <person name="Morowitz M.J."/>
            <person name="Banfield J.F."/>
        </authorList>
    </citation>
    <scope>NUCLEOTIDE SEQUENCE [LARGE SCALE GENOMIC DNA]</scope>
    <source>
        <strain evidence="23">S2_003_000_R2_14</strain>
    </source>
</reference>
<protein>
    <recommendedName>
        <fullName evidence="7">Formamidopyrimidine-DNA glycosylase</fullName>
        <ecNumber evidence="5">3.2.2.23</ecNumber>
        <ecNumber evidence="6">4.2.99.18</ecNumber>
    </recommendedName>
    <alternativeName>
        <fullName evidence="18">DNA-(apurinic or apyrimidinic site) lyase MutM</fullName>
    </alternativeName>
</protein>
<sequence>MPELPEVEFARRSLVRWFEGRKLVRTESEPNTRTFRDSDLGIFAATKGSLDSATRKGKYLMLGFSSGLGAIAHLGMTGKFLKRKPSDEVRWSRARFFLDSGEVIHFQDPRMFGHIDALPASELTKRKSVAKLGVDPLNDGLSVAQLKDAIGTSKQPLKVALMDQERIAGLGNIHAAEALFRAKLHPSRTADSLKPTEWTALAKAIRDTIAFALKLDGESDEIEYVEEPGAKNPFFIYGRAGTPCRKCKTKVQSFTQGGRTTHFCPKCQPRRG</sequence>
<dbReference type="Pfam" id="PF06831">
    <property type="entry name" value="H2TH"/>
    <property type="match status" value="1"/>
</dbReference>
<dbReference type="InterPro" id="IPR012319">
    <property type="entry name" value="FPG_cat"/>
</dbReference>
<dbReference type="Pfam" id="PF01149">
    <property type="entry name" value="Fapy_DNA_glyco"/>
    <property type="match status" value="1"/>
</dbReference>
<keyword evidence="16" id="KW-0511">Multifunctional enzyme</keyword>
<evidence type="ECO:0000256" key="9">
    <source>
        <dbReference type="ARBA" id="ARBA00022763"/>
    </source>
</evidence>
<dbReference type="SUPFAM" id="SSF81624">
    <property type="entry name" value="N-terminal domain of MutM-like DNA repair proteins"/>
    <property type="match status" value="1"/>
</dbReference>
<feature type="domain" description="Formamidopyrimidine-DNA glycosylase catalytic" evidence="22">
    <location>
        <begin position="2"/>
        <end position="113"/>
    </location>
</feature>
<dbReference type="Gene3D" id="1.10.8.50">
    <property type="match status" value="1"/>
</dbReference>
<comment type="subunit">
    <text evidence="4">Monomer.</text>
</comment>
<dbReference type="EMBL" id="QFQP01000022">
    <property type="protein sequence ID" value="PZR09095.1"/>
    <property type="molecule type" value="Genomic_DNA"/>
</dbReference>
<dbReference type="InterPro" id="IPR010979">
    <property type="entry name" value="Ribosomal_uS13-like_H2TH"/>
</dbReference>
<evidence type="ECO:0000256" key="18">
    <source>
        <dbReference type="ARBA" id="ARBA00030638"/>
    </source>
</evidence>
<evidence type="ECO:0000256" key="5">
    <source>
        <dbReference type="ARBA" id="ARBA00012024"/>
    </source>
</evidence>
<evidence type="ECO:0000259" key="22">
    <source>
        <dbReference type="PROSITE" id="PS51068"/>
    </source>
</evidence>
<proteinExistence type="inferred from homology"/>
<evidence type="ECO:0000256" key="11">
    <source>
        <dbReference type="ARBA" id="ARBA00022801"/>
    </source>
</evidence>
<keyword evidence="17" id="KW-0326">Glycosidase</keyword>
<evidence type="ECO:0000313" key="23">
    <source>
        <dbReference type="EMBL" id="PZR09095.1"/>
    </source>
</evidence>
<keyword evidence="12" id="KW-0862">Zinc</keyword>
<dbReference type="PANTHER" id="PTHR22993">
    <property type="entry name" value="FORMAMIDOPYRIMIDINE-DNA GLYCOSYLASE"/>
    <property type="match status" value="1"/>
</dbReference>
<dbReference type="SUPFAM" id="SSF57716">
    <property type="entry name" value="Glucocorticoid receptor-like (DNA-binding domain)"/>
    <property type="match status" value="1"/>
</dbReference>
<dbReference type="InterPro" id="IPR015887">
    <property type="entry name" value="DNA_glyclase_Znf_dom_DNA_BS"/>
</dbReference>
<organism evidence="23 24">
    <name type="scientific">Archangium gephyra</name>
    <dbReference type="NCBI Taxonomy" id="48"/>
    <lineage>
        <taxon>Bacteria</taxon>
        <taxon>Pseudomonadati</taxon>
        <taxon>Myxococcota</taxon>
        <taxon>Myxococcia</taxon>
        <taxon>Myxococcales</taxon>
        <taxon>Cystobacterineae</taxon>
        <taxon>Archangiaceae</taxon>
        <taxon>Archangium</taxon>
    </lineage>
</organism>
<keyword evidence="15" id="KW-0456">Lyase</keyword>
<evidence type="ECO:0000256" key="13">
    <source>
        <dbReference type="ARBA" id="ARBA00023125"/>
    </source>
</evidence>
<dbReference type="InterPro" id="IPR010663">
    <property type="entry name" value="Znf_FPG/IleRS"/>
</dbReference>
<dbReference type="PANTHER" id="PTHR22993:SF9">
    <property type="entry name" value="FORMAMIDOPYRIMIDINE-DNA GLYCOSYLASE"/>
    <property type="match status" value="1"/>
</dbReference>
<keyword evidence="11" id="KW-0378">Hydrolase</keyword>
<dbReference type="Proteomes" id="UP000249061">
    <property type="component" value="Unassembled WGS sequence"/>
</dbReference>
<evidence type="ECO:0000259" key="21">
    <source>
        <dbReference type="PROSITE" id="PS51066"/>
    </source>
</evidence>
<evidence type="ECO:0000256" key="10">
    <source>
        <dbReference type="ARBA" id="ARBA00022771"/>
    </source>
</evidence>
<evidence type="ECO:0000256" key="19">
    <source>
        <dbReference type="ARBA" id="ARBA00044632"/>
    </source>
</evidence>
<evidence type="ECO:0000256" key="12">
    <source>
        <dbReference type="ARBA" id="ARBA00022833"/>
    </source>
</evidence>
<dbReference type="AlphaFoldDB" id="A0A2W5TCH5"/>